<keyword evidence="1" id="KW-0812">Transmembrane</keyword>
<dbReference type="Proteomes" id="UP000034883">
    <property type="component" value="Chromosome"/>
</dbReference>
<dbReference type="KEGG" id="samy:DB32_006402"/>
<feature type="transmembrane region" description="Helical" evidence="1">
    <location>
        <begin position="44"/>
        <end position="62"/>
    </location>
</feature>
<dbReference type="RefSeq" id="WP_053236319.1">
    <property type="nucleotide sequence ID" value="NZ_CP011125.1"/>
</dbReference>
<evidence type="ECO:0000313" key="2">
    <source>
        <dbReference type="EMBL" id="AKF09253.1"/>
    </source>
</evidence>
<dbReference type="STRING" id="927083.DB32_006402"/>
<sequence>MSTLSAPVPTSTDRRWHFALGAWLALAVLASALGLLTPERLPLVPLSIAGGTLALVIAYRRVPSFRAFAQRIDLRVPILLHFVRLPIGVAFLVMASRGALDPTFATIAGYGDILAGGLALVAAAMPSRTGIVRAWNVIGLADILLVVATAQRILFFSGHPETMSTMAAFPWSTIPTFVVPLVIATHLLVLARLSATRRP</sequence>
<proteinExistence type="predicted"/>
<organism evidence="2 3">
    <name type="scientific">Sandaracinus amylolyticus</name>
    <dbReference type="NCBI Taxonomy" id="927083"/>
    <lineage>
        <taxon>Bacteria</taxon>
        <taxon>Pseudomonadati</taxon>
        <taxon>Myxococcota</taxon>
        <taxon>Polyangia</taxon>
        <taxon>Polyangiales</taxon>
        <taxon>Sandaracinaceae</taxon>
        <taxon>Sandaracinus</taxon>
    </lineage>
</organism>
<feature type="transmembrane region" description="Helical" evidence="1">
    <location>
        <begin position="107"/>
        <end position="125"/>
    </location>
</feature>
<protein>
    <submittedName>
        <fullName evidence="2">Uncharacterized protein</fullName>
    </submittedName>
</protein>
<feature type="transmembrane region" description="Helical" evidence="1">
    <location>
        <begin position="137"/>
        <end position="156"/>
    </location>
</feature>
<reference evidence="2 3" key="1">
    <citation type="submission" date="2015-03" db="EMBL/GenBank/DDBJ databases">
        <title>Genome assembly of Sandaracinus amylolyticus DSM 53668.</title>
        <authorList>
            <person name="Sharma G."/>
            <person name="Subramanian S."/>
        </authorList>
    </citation>
    <scope>NUCLEOTIDE SEQUENCE [LARGE SCALE GENOMIC DNA]</scope>
    <source>
        <strain evidence="2 3">DSM 53668</strain>
    </source>
</reference>
<dbReference type="AlphaFoldDB" id="A0A0F6YMG9"/>
<name>A0A0F6YMG9_9BACT</name>
<accession>A0A0F6YMG9</accession>
<dbReference type="EMBL" id="CP011125">
    <property type="protein sequence ID" value="AKF09253.1"/>
    <property type="molecule type" value="Genomic_DNA"/>
</dbReference>
<evidence type="ECO:0000313" key="3">
    <source>
        <dbReference type="Proteomes" id="UP000034883"/>
    </source>
</evidence>
<feature type="transmembrane region" description="Helical" evidence="1">
    <location>
        <begin position="168"/>
        <end position="191"/>
    </location>
</feature>
<gene>
    <name evidence="2" type="ORF">DB32_006402</name>
</gene>
<keyword evidence="1" id="KW-0472">Membrane</keyword>
<dbReference type="OrthoDB" id="571893at2"/>
<keyword evidence="1" id="KW-1133">Transmembrane helix</keyword>
<keyword evidence="3" id="KW-1185">Reference proteome</keyword>
<evidence type="ECO:0000256" key="1">
    <source>
        <dbReference type="SAM" id="Phobius"/>
    </source>
</evidence>
<feature type="transmembrane region" description="Helical" evidence="1">
    <location>
        <begin position="74"/>
        <end position="95"/>
    </location>
</feature>